<name>A0ABZ1DWG5_9HYPH</name>
<accession>A0ABZ1DWG5</accession>
<keyword evidence="2" id="KW-0614">Plasmid</keyword>
<proteinExistence type="predicted"/>
<dbReference type="Proteomes" id="UP001322785">
    <property type="component" value="Plasmid pRinCIP108029b"/>
</dbReference>
<geneLocation type="plasmid" evidence="2 3">
    <name>pRinCIP108029b</name>
</geneLocation>
<sequence length="89" mass="10153">MTEAEVADQRVGITSLTSPMNRSADRLLAGRANDRAMSAREAVWSSSHEEFGVNGYLGNNRRQIGRIQLHNGSECRRWRARHWTNRLSE</sequence>
<evidence type="ECO:0000313" key="2">
    <source>
        <dbReference type="EMBL" id="WRW39728.1"/>
    </source>
</evidence>
<gene>
    <name evidence="2" type="ORF">U5G49_005073</name>
</gene>
<protein>
    <submittedName>
        <fullName evidence="2">Uncharacterized protein</fullName>
    </submittedName>
</protein>
<dbReference type="RefSeq" id="WP_193443570.1">
    <property type="nucleotide sequence ID" value="NZ_BSOQ01000002.1"/>
</dbReference>
<dbReference type="EMBL" id="CP140636">
    <property type="protein sequence ID" value="WRW39728.1"/>
    <property type="molecule type" value="Genomic_DNA"/>
</dbReference>
<feature type="region of interest" description="Disordered" evidence="1">
    <location>
        <begin position="1"/>
        <end position="24"/>
    </location>
</feature>
<evidence type="ECO:0000313" key="3">
    <source>
        <dbReference type="Proteomes" id="UP001322785"/>
    </source>
</evidence>
<reference evidence="2 3" key="1">
    <citation type="submission" date="2023-12" db="EMBL/GenBank/DDBJ databases">
        <authorList>
            <person name="Menendez E."/>
            <person name="Kaur S."/>
            <person name="Flores-Felix J.D."/>
            <person name="diCenzo G.C."/>
            <person name="Peix A."/>
            <person name="Velazquez E."/>
        </authorList>
    </citation>
    <scope>NUCLEOTIDE SEQUENCE [LARGE SCALE GENOMIC DNA]</scope>
    <source>
        <strain evidence="2 3">CIP 108029</strain>
        <plasmid evidence="2 3">pRinCIP108029b</plasmid>
    </source>
</reference>
<keyword evidence="3" id="KW-1185">Reference proteome</keyword>
<evidence type="ECO:0000256" key="1">
    <source>
        <dbReference type="SAM" id="MobiDB-lite"/>
    </source>
</evidence>
<organism evidence="2 3">
    <name type="scientific">Rhizobium indigoferae</name>
    <dbReference type="NCBI Taxonomy" id="158891"/>
    <lineage>
        <taxon>Bacteria</taxon>
        <taxon>Pseudomonadati</taxon>
        <taxon>Pseudomonadota</taxon>
        <taxon>Alphaproteobacteria</taxon>
        <taxon>Hyphomicrobiales</taxon>
        <taxon>Rhizobiaceae</taxon>
        <taxon>Rhizobium/Agrobacterium group</taxon>
        <taxon>Rhizobium</taxon>
    </lineage>
</organism>
<feature type="compositionally biased region" description="Polar residues" evidence="1">
    <location>
        <begin position="12"/>
        <end position="21"/>
    </location>
</feature>